<feature type="transmembrane region" description="Helical" evidence="8">
    <location>
        <begin position="231"/>
        <end position="249"/>
    </location>
</feature>
<evidence type="ECO:0000313" key="9">
    <source>
        <dbReference type="EMBL" id="WPJ94244.1"/>
    </source>
</evidence>
<dbReference type="RefSeq" id="WP_319831185.1">
    <property type="nucleotide sequence ID" value="NZ_CP138858.1"/>
</dbReference>
<evidence type="ECO:0000256" key="3">
    <source>
        <dbReference type="ARBA" id="ARBA00022448"/>
    </source>
</evidence>
<feature type="transmembrane region" description="Helical" evidence="8">
    <location>
        <begin position="73"/>
        <end position="92"/>
    </location>
</feature>
<reference evidence="9 10" key="1">
    <citation type="submission" date="2023-11" db="EMBL/GenBank/DDBJ databases">
        <title>Coraliomargarita sp. nov., isolated from marine algae.</title>
        <authorList>
            <person name="Lee J.K."/>
            <person name="Baek J.H."/>
            <person name="Kim J.M."/>
            <person name="Choi D.G."/>
            <person name="Jeon C.O."/>
        </authorList>
    </citation>
    <scope>NUCLEOTIDE SEQUENCE [LARGE SCALE GENOMIC DNA]</scope>
    <source>
        <strain evidence="9 10">J2-16</strain>
    </source>
</reference>
<evidence type="ECO:0000256" key="5">
    <source>
        <dbReference type="ARBA" id="ARBA00022692"/>
    </source>
</evidence>
<dbReference type="PANTHER" id="PTHR30269">
    <property type="entry name" value="TRANSMEMBRANE PROTEIN YFCA"/>
    <property type="match status" value="1"/>
</dbReference>
<evidence type="ECO:0000313" key="10">
    <source>
        <dbReference type="Proteomes" id="UP001324993"/>
    </source>
</evidence>
<comment type="subcellular location">
    <subcellularLocation>
        <location evidence="1 8">Cell membrane</location>
        <topology evidence="1 8">Multi-pass membrane protein</topology>
    </subcellularLocation>
</comment>
<gene>
    <name evidence="9" type="ORF">SH580_12445</name>
</gene>
<evidence type="ECO:0000256" key="4">
    <source>
        <dbReference type="ARBA" id="ARBA00022475"/>
    </source>
</evidence>
<name>A0ABZ0RDK6_9BACT</name>
<evidence type="ECO:0000256" key="6">
    <source>
        <dbReference type="ARBA" id="ARBA00022989"/>
    </source>
</evidence>
<dbReference type="InterPro" id="IPR002781">
    <property type="entry name" value="TM_pro_TauE-like"/>
</dbReference>
<evidence type="ECO:0000256" key="7">
    <source>
        <dbReference type="ARBA" id="ARBA00023136"/>
    </source>
</evidence>
<accession>A0ABZ0RDK6</accession>
<keyword evidence="4 8" id="KW-1003">Cell membrane</keyword>
<protein>
    <recommendedName>
        <fullName evidence="8">Probable membrane transporter protein</fullName>
    </recommendedName>
</protein>
<keyword evidence="6 8" id="KW-1133">Transmembrane helix</keyword>
<evidence type="ECO:0000256" key="2">
    <source>
        <dbReference type="ARBA" id="ARBA00009142"/>
    </source>
</evidence>
<feature type="transmembrane region" description="Helical" evidence="8">
    <location>
        <begin position="205"/>
        <end position="224"/>
    </location>
</feature>
<keyword evidence="5 8" id="KW-0812">Transmembrane</keyword>
<dbReference type="EMBL" id="CP138858">
    <property type="protein sequence ID" value="WPJ94244.1"/>
    <property type="molecule type" value="Genomic_DNA"/>
</dbReference>
<dbReference type="Pfam" id="PF01925">
    <property type="entry name" value="TauE"/>
    <property type="match status" value="1"/>
</dbReference>
<keyword evidence="3" id="KW-0813">Transport</keyword>
<dbReference type="PANTHER" id="PTHR30269:SF23">
    <property type="entry name" value="MEMBRANE TRANSPORTER PROTEIN YDHB-RELATED"/>
    <property type="match status" value="1"/>
</dbReference>
<proteinExistence type="inferred from homology"/>
<feature type="transmembrane region" description="Helical" evidence="8">
    <location>
        <begin position="137"/>
        <end position="164"/>
    </location>
</feature>
<keyword evidence="10" id="KW-1185">Reference proteome</keyword>
<feature type="transmembrane region" description="Helical" evidence="8">
    <location>
        <begin position="99"/>
        <end position="117"/>
    </location>
</feature>
<organism evidence="9 10">
    <name type="scientific">Coraliomargarita algicola</name>
    <dbReference type="NCBI Taxonomy" id="3092156"/>
    <lineage>
        <taxon>Bacteria</taxon>
        <taxon>Pseudomonadati</taxon>
        <taxon>Verrucomicrobiota</taxon>
        <taxon>Opitutia</taxon>
        <taxon>Puniceicoccales</taxon>
        <taxon>Coraliomargaritaceae</taxon>
        <taxon>Coraliomargarita</taxon>
    </lineage>
</organism>
<dbReference type="Proteomes" id="UP001324993">
    <property type="component" value="Chromosome"/>
</dbReference>
<keyword evidence="7 8" id="KW-0472">Membrane</keyword>
<feature type="transmembrane region" description="Helical" evidence="8">
    <location>
        <begin position="6"/>
        <end position="26"/>
    </location>
</feature>
<dbReference type="InterPro" id="IPR052017">
    <property type="entry name" value="TSUP"/>
</dbReference>
<sequence length="250" mass="27582">MDTLELWQYGLIALGAFLVGLGKGGLPGVGNITVVLMALALPPKASVGILLPILISADIIAVIVYRRHAEWRYIWKLAPWMLTGIVIGYFVFSRVDDAQVRFLIGLILLSMTGVHFYRKWLRRHATEIDTLPHHPVFISSTGIIGGFATMVANAAGPVAALYFIASGLPKYAYIGTSAWFFLLANLVKVPLMVDLQIIDFASIRFSASFMLYSVMGAAIAPMIVKHINQKLFEYLIWFFVIVGGIKLIIP</sequence>
<comment type="similarity">
    <text evidence="2 8">Belongs to the 4-toluene sulfonate uptake permease (TSUP) (TC 2.A.102) family.</text>
</comment>
<evidence type="ECO:0000256" key="8">
    <source>
        <dbReference type="RuleBase" id="RU363041"/>
    </source>
</evidence>
<evidence type="ECO:0000256" key="1">
    <source>
        <dbReference type="ARBA" id="ARBA00004651"/>
    </source>
</evidence>
<feature type="transmembrane region" description="Helical" evidence="8">
    <location>
        <begin position="171"/>
        <end position="193"/>
    </location>
</feature>
<feature type="transmembrane region" description="Helical" evidence="8">
    <location>
        <begin position="47"/>
        <end position="67"/>
    </location>
</feature>